<gene>
    <name evidence="1" type="primary">NBEAL1_5</name>
    <name evidence="1" type="ORF">N1851_028097</name>
</gene>
<evidence type="ECO:0000313" key="2">
    <source>
        <dbReference type="Proteomes" id="UP001174136"/>
    </source>
</evidence>
<dbReference type="AlphaFoldDB" id="A0AA47M9J1"/>
<sequence length="76" mass="8302">MVTSPQHSVGVVHVPGKRPFGQSLVCIYVDGQQKLSAPLKYPVMTEVIPGGLINHLQMFINVVDDEVIIIRVSAHP</sequence>
<protein>
    <submittedName>
        <fullName evidence="1">Neurobeachin-like protein 1</fullName>
    </submittedName>
</protein>
<evidence type="ECO:0000313" key="1">
    <source>
        <dbReference type="EMBL" id="KAK0136009.1"/>
    </source>
</evidence>
<comment type="caution">
    <text evidence="1">The sequence shown here is derived from an EMBL/GenBank/DDBJ whole genome shotgun (WGS) entry which is preliminary data.</text>
</comment>
<dbReference type="EMBL" id="JAOPHQ010005285">
    <property type="protein sequence ID" value="KAK0136009.1"/>
    <property type="molecule type" value="Genomic_DNA"/>
</dbReference>
<name>A0AA47M9J1_MERPO</name>
<organism evidence="1 2">
    <name type="scientific">Merluccius polli</name>
    <name type="common">Benguela hake</name>
    <name type="synonym">Merluccius cadenati</name>
    <dbReference type="NCBI Taxonomy" id="89951"/>
    <lineage>
        <taxon>Eukaryota</taxon>
        <taxon>Metazoa</taxon>
        <taxon>Chordata</taxon>
        <taxon>Craniata</taxon>
        <taxon>Vertebrata</taxon>
        <taxon>Euteleostomi</taxon>
        <taxon>Actinopterygii</taxon>
        <taxon>Neopterygii</taxon>
        <taxon>Teleostei</taxon>
        <taxon>Neoteleostei</taxon>
        <taxon>Acanthomorphata</taxon>
        <taxon>Zeiogadaria</taxon>
        <taxon>Gadariae</taxon>
        <taxon>Gadiformes</taxon>
        <taxon>Gadoidei</taxon>
        <taxon>Merlucciidae</taxon>
        <taxon>Merluccius</taxon>
    </lineage>
</organism>
<accession>A0AA47M9J1</accession>
<keyword evidence="2" id="KW-1185">Reference proteome</keyword>
<proteinExistence type="predicted"/>
<reference evidence="1" key="1">
    <citation type="journal article" date="2023" name="Front. Mar. Sci.">
        <title>A new Merluccius polli reference genome to investigate the effects of global change in West African waters.</title>
        <authorList>
            <person name="Mateo J.L."/>
            <person name="Blanco-Fernandez C."/>
            <person name="Garcia-Vazquez E."/>
            <person name="Machado-Schiaffino G."/>
        </authorList>
    </citation>
    <scope>NUCLEOTIDE SEQUENCE</scope>
    <source>
        <strain evidence="1">C29</strain>
        <tissue evidence="1">Fin</tissue>
    </source>
</reference>
<dbReference type="Proteomes" id="UP001174136">
    <property type="component" value="Unassembled WGS sequence"/>
</dbReference>